<sequence>MLMHFLDKNPFALQTFFFAVFRHYDNWGWEALPLKYRINPLINLDMVNTYYASPQIQHLNSCPETQSFTDNTDYVTNPLPLPLPKKAAVRKERQCVLGQCQTLKEMLHQCQDISVMSTLEETIEGAITILTKSLPKCGPFIREDRNTTHIGTIKKDEEAFW</sequence>
<reference evidence="1 2" key="1">
    <citation type="submission" date="2020-06" db="EMBL/GenBank/DDBJ databases">
        <authorList>
            <person name="Li R."/>
            <person name="Bekaert M."/>
        </authorList>
    </citation>
    <scope>NUCLEOTIDE SEQUENCE [LARGE SCALE GENOMIC DNA]</scope>
    <source>
        <strain evidence="2">wild</strain>
    </source>
</reference>
<dbReference type="Proteomes" id="UP000507470">
    <property type="component" value="Unassembled WGS sequence"/>
</dbReference>
<keyword evidence="2" id="KW-1185">Reference proteome</keyword>
<dbReference type="AlphaFoldDB" id="A0A6J8B7J2"/>
<evidence type="ECO:0000313" key="2">
    <source>
        <dbReference type="Proteomes" id="UP000507470"/>
    </source>
</evidence>
<name>A0A6J8B7J2_MYTCO</name>
<accession>A0A6J8B7J2</accession>
<gene>
    <name evidence="1" type="ORF">MCOR_15561</name>
</gene>
<dbReference type="EMBL" id="CACVKT020002732">
    <property type="protein sequence ID" value="CAC5379496.1"/>
    <property type="molecule type" value="Genomic_DNA"/>
</dbReference>
<organism evidence="1 2">
    <name type="scientific">Mytilus coruscus</name>
    <name type="common">Sea mussel</name>
    <dbReference type="NCBI Taxonomy" id="42192"/>
    <lineage>
        <taxon>Eukaryota</taxon>
        <taxon>Metazoa</taxon>
        <taxon>Spiralia</taxon>
        <taxon>Lophotrochozoa</taxon>
        <taxon>Mollusca</taxon>
        <taxon>Bivalvia</taxon>
        <taxon>Autobranchia</taxon>
        <taxon>Pteriomorphia</taxon>
        <taxon>Mytilida</taxon>
        <taxon>Mytiloidea</taxon>
        <taxon>Mytilidae</taxon>
        <taxon>Mytilinae</taxon>
        <taxon>Mytilus</taxon>
    </lineage>
</organism>
<protein>
    <submittedName>
        <fullName evidence="1">Uncharacterized protein</fullName>
    </submittedName>
</protein>
<evidence type="ECO:0000313" key="1">
    <source>
        <dbReference type="EMBL" id="CAC5379496.1"/>
    </source>
</evidence>
<proteinExistence type="predicted"/>